<feature type="compositionally biased region" description="Polar residues" evidence="1">
    <location>
        <begin position="463"/>
        <end position="482"/>
    </location>
</feature>
<gene>
    <name evidence="5" type="primary">STIL</name>
</gene>
<evidence type="ECO:0000313" key="5">
    <source>
        <dbReference type="RefSeq" id="XP_030062416.1"/>
    </source>
</evidence>
<dbReference type="KEGG" id="muo:115472324"/>
<dbReference type="PANTHER" id="PTHR15128:SF0">
    <property type="entry name" value="SCL-INTERRUPTING LOCUS PROTEIN"/>
    <property type="match status" value="1"/>
</dbReference>
<evidence type="ECO:0000313" key="4">
    <source>
        <dbReference type="Proteomes" id="UP000515156"/>
    </source>
</evidence>
<protein>
    <submittedName>
        <fullName evidence="5">SCL-interrupting locus protein isoform X1</fullName>
    </submittedName>
</protein>
<dbReference type="InterPro" id="IPR026123">
    <property type="entry name" value="STIL"/>
</dbReference>
<dbReference type="GO" id="GO:0071539">
    <property type="term" value="P:protein localization to centrosome"/>
    <property type="evidence" value="ECO:0007669"/>
    <property type="project" value="TreeGrafter"/>
</dbReference>
<feature type="compositionally biased region" description="Polar residues" evidence="1">
    <location>
        <begin position="490"/>
        <end position="509"/>
    </location>
</feature>
<dbReference type="InterPro" id="IPR058559">
    <property type="entry name" value="PRM_STIL"/>
</dbReference>
<dbReference type="CTD" id="6491"/>
<feature type="domain" description="STIL coiled coil region" evidence="3">
    <location>
        <begin position="760"/>
        <end position="788"/>
    </location>
</feature>
<dbReference type="InterPro" id="IPR057731">
    <property type="entry name" value="STIL_N"/>
</dbReference>
<evidence type="ECO:0000259" key="2">
    <source>
        <dbReference type="Pfam" id="PF15253"/>
    </source>
</evidence>
<sequence>MSIQINMKNLPAYVTEATERQMNAKNISGGMPFSFPPSKVALWDPSPMGDVIGLHLCYYRNPKLQVSEKAVRLAYRHAKNEKKLFSCFFLASLTIDDDDEGVTLVIDRFDPGREVTGSLRKVPTAFLPGDSLIPCSIDVQGPSSGDLIIHTAEDFSLAFKGLQYHLCSKEALDPSKLIIIRTHIAYAENMDNLNFEFHWAAVTLVNMFECTPIKPVPIIPTALARNLRSHINIAQIQGVPKCGYLTMDQTRKLLLVLESDPKAYTLPLVGIWLSGITHIHSPHVWACCLRYMFSSSVEERVLSESGHFLIVLYSLTHKEPEFYECLPCSGYKELDIQLLTGNEAIRLFQNVEPSDRQPILFELSAELHNAEMGFFNEVSKNASVRTVHQGSSPNTLSVSDHDSGVEDEDFSPRPTPSPHPSTQQISRIQPSVPELSFICDGSFESKTVPQHIETINSKIPLTLVPQSGRNTNASRNLSNQNQHGDHEPQGRSNTVTTSNKKGLSNSLNPKISAMKPFRETQSPLHAPNPRWKVGPQVRKNCSSSSSSTPQSGSSPDTSVHQPRLSSERLGSNHVIAIQRKVPPPVRRSSISNSKLPAVAPQSHPQGITLQLQNPRTEMEVSVPHIPTCHPPHVCGCSQNHGHIQYSATNAWQGIRKMGSPNIPERHSEVSSDNAYSAFQQNLACPNMCCNQVCSTSSPINQGCHGRIETCSPPSGSLSPGSRLPSQVSPCNLQSYAAYPACTHTPTSIGGLDNGMMGLSADAYRLLVEQDRQLKILQSQIQRLLEAQTLQPASTKMTTSSTQQSPRQVEFVAMQTQSAPGLQMRKSMSIAVSTGASLFWNSPCTSQEESPVKPDDADISEDITVSVHAEDTSHTSIASSLKAVDIHSFESSHVTETEENGSPDPLNQYRNGPELNPGSPSARESTGTNLQDGPVEGANCSNTADCENKLVHSDSVQSDDHKLYKDLLGQVNQLLKTSFTEAEESSAKESIPAEKCVTSESNIKKKNPVTYNDKDDVLSATLKQLRNLGVKIDLDSPNTMRSNANKVENASVLACINPDAVLPRLSYMSFANIGMSGFNPSGADLSMEANAIALKYLDESQLSQLSQSRSRQNNALDSSAVQGLLHLNADKSLVGLSLISPNNMSFATRKYMKRYGLIQSNDGSEDEVEDEVFKDSSVPGEVENGHLMHQNFRPVIMGLSYRKEQVSERLNTDLKHNLEIAGSLLKPGGNTLRDITNERISPKPSKLLQPPEENSLQVLKDFKPSAKFLTGNAQFTKHPEKENAKDVQILPDKLPPSPFETLKFTENQNSVGDFLDVNRLRQLPKLF</sequence>
<dbReference type="GO" id="GO:0007052">
    <property type="term" value="P:mitotic spindle organization"/>
    <property type="evidence" value="ECO:0007669"/>
    <property type="project" value="TreeGrafter"/>
</dbReference>
<dbReference type="PANTHER" id="PTHR15128">
    <property type="entry name" value="TAL1 SCL INTERRUPTING LOCUS"/>
    <property type="match status" value="1"/>
</dbReference>
<feature type="compositionally biased region" description="Low complexity" evidence="1">
    <location>
        <begin position="542"/>
        <end position="558"/>
    </location>
</feature>
<feature type="region of interest" description="Disordered" evidence="1">
    <location>
        <begin position="463"/>
        <end position="603"/>
    </location>
</feature>
<dbReference type="GO" id="GO:0031023">
    <property type="term" value="P:microtubule organizing center organization"/>
    <property type="evidence" value="ECO:0007669"/>
    <property type="project" value="TreeGrafter"/>
</dbReference>
<proteinExistence type="predicted"/>
<evidence type="ECO:0000259" key="3">
    <source>
        <dbReference type="Pfam" id="PF25775"/>
    </source>
</evidence>
<dbReference type="GeneID" id="115472324"/>
<dbReference type="RefSeq" id="XP_030062416.1">
    <property type="nucleotide sequence ID" value="XM_030206556.1"/>
</dbReference>
<feature type="region of interest" description="Disordered" evidence="1">
    <location>
        <begin position="890"/>
        <end position="939"/>
    </location>
</feature>
<feature type="domain" description="STIL N-terminal" evidence="2">
    <location>
        <begin position="42"/>
        <end position="383"/>
    </location>
</feature>
<dbReference type="FunCoup" id="A0A6P7YBW9">
    <property type="interactions" value="1289"/>
</dbReference>
<dbReference type="Pfam" id="PF25775">
    <property type="entry name" value="CC_STIL"/>
    <property type="match status" value="1"/>
</dbReference>
<dbReference type="Pfam" id="PF15253">
    <property type="entry name" value="STIL_N"/>
    <property type="match status" value="1"/>
</dbReference>
<evidence type="ECO:0000256" key="1">
    <source>
        <dbReference type="SAM" id="MobiDB-lite"/>
    </source>
</evidence>
<dbReference type="Pfam" id="PF26399">
    <property type="entry name" value="PRM_STIL"/>
    <property type="match status" value="1"/>
</dbReference>
<feature type="compositionally biased region" description="Polar residues" evidence="1">
    <location>
        <begin position="917"/>
        <end position="930"/>
    </location>
</feature>
<dbReference type="OrthoDB" id="76173at2759"/>
<dbReference type="InParanoid" id="A0A6P7YBW9"/>
<accession>A0A6P7YBW9</accession>
<dbReference type="GO" id="GO:0005815">
    <property type="term" value="C:microtubule organizing center"/>
    <property type="evidence" value="ECO:0007669"/>
    <property type="project" value="TreeGrafter"/>
</dbReference>
<feature type="region of interest" description="Disordered" evidence="1">
    <location>
        <begin position="385"/>
        <end position="427"/>
    </location>
</feature>
<organism evidence="4 5">
    <name type="scientific">Microcaecilia unicolor</name>
    <dbReference type="NCBI Taxonomy" id="1415580"/>
    <lineage>
        <taxon>Eukaryota</taxon>
        <taxon>Metazoa</taxon>
        <taxon>Chordata</taxon>
        <taxon>Craniata</taxon>
        <taxon>Vertebrata</taxon>
        <taxon>Euteleostomi</taxon>
        <taxon>Amphibia</taxon>
        <taxon>Gymnophiona</taxon>
        <taxon>Siphonopidae</taxon>
        <taxon>Microcaecilia</taxon>
    </lineage>
</organism>
<dbReference type="InterPro" id="IPR057655">
    <property type="entry name" value="STIL_CC"/>
</dbReference>
<reference evidence="5" key="1">
    <citation type="submission" date="2025-08" db="UniProtKB">
        <authorList>
            <consortium name="RefSeq"/>
        </authorList>
    </citation>
    <scope>IDENTIFICATION</scope>
</reference>
<dbReference type="GO" id="GO:0007224">
    <property type="term" value="P:smoothened signaling pathway"/>
    <property type="evidence" value="ECO:0007669"/>
    <property type="project" value="TreeGrafter"/>
</dbReference>
<name>A0A6P7YBW9_9AMPH</name>
<feature type="compositionally biased region" description="Polar residues" evidence="1">
    <location>
        <begin position="385"/>
        <end position="398"/>
    </location>
</feature>
<dbReference type="Proteomes" id="UP000515156">
    <property type="component" value="Chromosome 6"/>
</dbReference>
<keyword evidence="4" id="KW-1185">Reference proteome</keyword>